<dbReference type="EMBL" id="CAJVCH010029018">
    <property type="protein sequence ID" value="CAG7705725.1"/>
    <property type="molecule type" value="Genomic_DNA"/>
</dbReference>
<keyword evidence="2" id="KW-1185">Reference proteome</keyword>
<evidence type="ECO:0000313" key="1">
    <source>
        <dbReference type="EMBL" id="CAG7705725.1"/>
    </source>
</evidence>
<feature type="non-terminal residue" evidence="1">
    <location>
        <position position="54"/>
    </location>
</feature>
<dbReference type="Proteomes" id="UP000708208">
    <property type="component" value="Unassembled WGS sequence"/>
</dbReference>
<sequence length="54" mass="6200">GPQRSGFSGLEYVQKRGYRFGTFAAFLKDIPDRKNLQVSRYSHVTKVTFSNDDN</sequence>
<name>A0A8J2NMC7_9HEXA</name>
<gene>
    <name evidence="1" type="ORF">AFUS01_LOCUS4633</name>
</gene>
<proteinExistence type="predicted"/>
<accession>A0A8J2NMC7</accession>
<protein>
    <submittedName>
        <fullName evidence="1">Uncharacterized protein</fullName>
    </submittedName>
</protein>
<evidence type="ECO:0000313" key="2">
    <source>
        <dbReference type="Proteomes" id="UP000708208"/>
    </source>
</evidence>
<dbReference type="OrthoDB" id="269227at2759"/>
<organism evidence="1 2">
    <name type="scientific">Allacma fusca</name>
    <dbReference type="NCBI Taxonomy" id="39272"/>
    <lineage>
        <taxon>Eukaryota</taxon>
        <taxon>Metazoa</taxon>
        <taxon>Ecdysozoa</taxon>
        <taxon>Arthropoda</taxon>
        <taxon>Hexapoda</taxon>
        <taxon>Collembola</taxon>
        <taxon>Symphypleona</taxon>
        <taxon>Sminthuridae</taxon>
        <taxon>Allacma</taxon>
    </lineage>
</organism>
<reference evidence="1" key="1">
    <citation type="submission" date="2021-06" db="EMBL/GenBank/DDBJ databases">
        <authorList>
            <person name="Hodson N. C."/>
            <person name="Mongue J. A."/>
            <person name="Jaron S. K."/>
        </authorList>
    </citation>
    <scope>NUCLEOTIDE SEQUENCE</scope>
</reference>
<dbReference type="AlphaFoldDB" id="A0A8J2NMC7"/>
<comment type="caution">
    <text evidence="1">The sequence shown here is derived from an EMBL/GenBank/DDBJ whole genome shotgun (WGS) entry which is preliminary data.</text>
</comment>